<proteinExistence type="predicted"/>
<reference evidence="1" key="1">
    <citation type="journal article" date="2020" name="New Phytol.">
        <title>Comparative genomics reveals dynamic genome evolution in host specialist ectomycorrhizal fungi.</title>
        <authorList>
            <person name="Lofgren L.A."/>
            <person name="Nguyen N.H."/>
            <person name="Vilgalys R."/>
            <person name="Ruytinx J."/>
            <person name="Liao H.L."/>
            <person name="Branco S."/>
            <person name="Kuo A."/>
            <person name="LaButti K."/>
            <person name="Lipzen A."/>
            <person name="Andreopoulos W."/>
            <person name="Pangilinan J."/>
            <person name="Riley R."/>
            <person name="Hundley H."/>
            <person name="Na H."/>
            <person name="Barry K."/>
            <person name="Grigoriev I.V."/>
            <person name="Stajich J.E."/>
            <person name="Kennedy P.G."/>
        </authorList>
    </citation>
    <scope>NUCLEOTIDE SEQUENCE</scope>
    <source>
        <strain evidence="1">FC203</strain>
    </source>
</reference>
<dbReference type="GeneID" id="64660763"/>
<sequence>MAKTSTISRTNSESQISDYITPGLLVFDDLDSVQGGSEGRRKGKQREVLKVDPYTPDECAALDWMRSTLEMDMITVKGWLPSTTDEERLAIEMYLRETTKHIRTTTFLSAASRFHT</sequence>
<accession>A0AAD4EE82</accession>
<dbReference type="EMBL" id="JABBWK010000010">
    <property type="protein sequence ID" value="KAG1904441.1"/>
    <property type="molecule type" value="Genomic_DNA"/>
</dbReference>
<keyword evidence="2" id="KW-1185">Reference proteome</keyword>
<dbReference type="RefSeq" id="XP_041230016.1">
    <property type="nucleotide sequence ID" value="XM_041366465.1"/>
</dbReference>
<evidence type="ECO:0000313" key="2">
    <source>
        <dbReference type="Proteomes" id="UP001195769"/>
    </source>
</evidence>
<evidence type="ECO:0000313" key="1">
    <source>
        <dbReference type="EMBL" id="KAG1904441.1"/>
    </source>
</evidence>
<comment type="caution">
    <text evidence="1">The sequence shown here is derived from an EMBL/GenBank/DDBJ whole genome shotgun (WGS) entry which is preliminary data.</text>
</comment>
<protein>
    <submittedName>
        <fullName evidence="1">Uncharacterized protein</fullName>
    </submittedName>
</protein>
<dbReference type="AlphaFoldDB" id="A0AAD4EE82"/>
<organism evidence="1 2">
    <name type="scientific">Suillus fuscotomentosus</name>
    <dbReference type="NCBI Taxonomy" id="1912939"/>
    <lineage>
        <taxon>Eukaryota</taxon>
        <taxon>Fungi</taxon>
        <taxon>Dikarya</taxon>
        <taxon>Basidiomycota</taxon>
        <taxon>Agaricomycotina</taxon>
        <taxon>Agaricomycetes</taxon>
        <taxon>Agaricomycetidae</taxon>
        <taxon>Boletales</taxon>
        <taxon>Suillineae</taxon>
        <taxon>Suillaceae</taxon>
        <taxon>Suillus</taxon>
    </lineage>
</organism>
<gene>
    <name evidence="1" type="ORF">F5891DRAFT_1184656</name>
</gene>
<dbReference type="Proteomes" id="UP001195769">
    <property type="component" value="Unassembled WGS sequence"/>
</dbReference>
<name>A0AAD4EE82_9AGAM</name>